<dbReference type="EMBL" id="AM920436">
    <property type="protein sequence ID" value="CAP96476.1"/>
    <property type="molecule type" value="Genomic_DNA"/>
</dbReference>
<feature type="signal peptide" evidence="1">
    <location>
        <begin position="1"/>
        <end position="25"/>
    </location>
</feature>
<organism evidence="2 3">
    <name type="scientific">Penicillium rubens (strain ATCC 28089 / DSM 1075 / NRRL 1951 / Wisconsin 54-1255)</name>
    <name type="common">Penicillium chrysogenum</name>
    <dbReference type="NCBI Taxonomy" id="500485"/>
    <lineage>
        <taxon>Eukaryota</taxon>
        <taxon>Fungi</taxon>
        <taxon>Dikarya</taxon>
        <taxon>Ascomycota</taxon>
        <taxon>Pezizomycotina</taxon>
        <taxon>Eurotiomycetes</taxon>
        <taxon>Eurotiomycetidae</taxon>
        <taxon>Eurotiales</taxon>
        <taxon>Aspergillaceae</taxon>
        <taxon>Penicillium</taxon>
        <taxon>Penicillium chrysogenum species complex</taxon>
    </lineage>
</organism>
<dbReference type="HOGENOM" id="CLU_1713900_0_0_1"/>
<keyword evidence="1" id="KW-0732">Signal</keyword>
<proteinExistence type="predicted"/>
<evidence type="ECO:0000313" key="3">
    <source>
        <dbReference type="Proteomes" id="UP000000724"/>
    </source>
</evidence>
<evidence type="ECO:0000313" key="2">
    <source>
        <dbReference type="EMBL" id="CAP96476.1"/>
    </source>
</evidence>
<dbReference type="Proteomes" id="UP000000724">
    <property type="component" value="Contig Pc00c21"/>
</dbReference>
<sequence length="153" mass="17727">MNEHSGSLNSIQWTFALVILQETLAAFPIQVPHLVPGAHDDYVDWIVECFGRPGLHSSAVVKGPRVDLRMHRGMSMCGYYVVYCMPGYHGQKPYPLSSGWSSWWSVVISVIIWTWHPFKPYSTRPYKMNLSQLGHSFLVRYFKFQNNKKREGY</sequence>
<evidence type="ECO:0000256" key="1">
    <source>
        <dbReference type="SAM" id="SignalP"/>
    </source>
</evidence>
<dbReference type="VEuPathDB" id="FungiDB:PCH_Pc21g15790"/>
<reference evidence="2 3" key="1">
    <citation type="journal article" date="2008" name="Nat. Biotechnol.">
        <title>Genome sequencing and analysis of the filamentous fungus Penicillium chrysogenum.</title>
        <authorList>
            <person name="van den Berg M.A."/>
            <person name="Albang R."/>
            <person name="Albermann K."/>
            <person name="Badger J.H."/>
            <person name="Daran J.-M."/>
            <person name="Driessen A.J.M."/>
            <person name="Garcia-Estrada C."/>
            <person name="Fedorova N.D."/>
            <person name="Harris D.M."/>
            <person name="Heijne W.H.M."/>
            <person name="Joardar V.S."/>
            <person name="Kiel J.A.K.W."/>
            <person name="Kovalchuk A."/>
            <person name="Martin J.F."/>
            <person name="Nierman W.C."/>
            <person name="Nijland J.G."/>
            <person name="Pronk J.T."/>
            <person name="Roubos J.A."/>
            <person name="van der Klei I.J."/>
            <person name="van Peij N.N.M.E."/>
            <person name="Veenhuis M."/>
            <person name="von Doehren H."/>
            <person name="Wagner C."/>
            <person name="Wortman J.R."/>
            <person name="Bovenberg R.A.L."/>
        </authorList>
    </citation>
    <scope>NUCLEOTIDE SEQUENCE [LARGE SCALE GENOMIC DNA]</scope>
    <source>
        <strain evidence="3">ATCC 28089 / DSM 1075 / NRRL 1951 / Wisconsin 54-1255</strain>
    </source>
</reference>
<feature type="chain" id="PRO_5002845762" evidence="1">
    <location>
        <begin position="26"/>
        <end position="153"/>
    </location>
</feature>
<keyword evidence="3" id="KW-1185">Reference proteome</keyword>
<name>B6HK75_PENRW</name>
<dbReference type="AlphaFoldDB" id="B6HK75"/>
<gene>
    <name evidence="2" type="ORF">Pc21g15790</name>
    <name evidence="2" type="ORF">PCH_Pc21g15790</name>
</gene>
<protein>
    <submittedName>
        <fullName evidence="2">Uncharacterized protein</fullName>
    </submittedName>
</protein>
<accession>B6HK75</accession>